<gene>
    <name evidence="2" type="ORF">KME07_00415</name>
</gene>
<dbReference type="EMBL" id="JAHHHV010000002">
    <property type="protein sequence ID" value="MBW4463891.1"/>
    <property type="molecule type" value="Genomic_DNA"/>
</dbReference>
<sequence>MNVKLDPNNLSAKREFQSLSYHDSYICPICRHGQIAELTLMDAFACSFCRHIFTANLQNQTVQVVDSAQPLSWRWTGRGWQSTHRDDPSLTAVVWFVSLVLVLLPGSIVGLMAYLFPPLPGSLWSWFPLVWLACTFGVHLLMVGWLIAEHYQIPLYVASRVRIRGWLDRS</sequence>
<evidence type="ECO:0000313" key="3">
    <source>
        <dbReference type="Proteomes" id="UP000707356"/>
    </source>
</evidence>
<name>A0A951U2Z6_9CYAN</name>
<reference evidence="2" key="1">
    <citation type="submission" date="2021-05" db="EMBL/GenBank/DDBJ databases">
        <authorList>
            <person name="Pietrasiak N."/>
            <person name="Ward R."/>
            <person name="Stajich J.E."/>
            <person name="Kurbessoian T."/>
        </authorList>
    </citation>
    <scope>NUCLEOTIDE SEQUENCE</scope>
    <source>
        <strain evidence="2">GSE-TBD4-15B</strain>
    </source>
</reference>
<reference evidence="2" key="2">
    <citation type="journal article" date="2022" name="Microbiol. Resour. Announc.">
        <title>Metagenome Sequencing to Explore Phylogenomics of Terrestrial Cyanobacteria.</title>
        <authorList>
            <person name="Ward R.D."/>
            <person name="Stajich J.E."/>
            <person name="Johansen J.R."/>
            <person name="Huntemann M."/>
            <person name="Clum A."/>
            <person name="Foster B."/>
            <person name="Foster B."/>
            <person name="Roux S."/>
            <person name="Palaniappan K."/>
            <person name="Varghese N."/>
            <person name="Mukherjee S."/>
            <person name="Reddy T.B.K."/>
            <person name="Daum C."/>
            <person name="Copeland A."/>
            <person name="Chen I.A."/>
            <person name="Ivanova N.N."/>
            <person name="Kyrpides N.C."/>
            <person name="Shapiro N."/>
            <person name="Eloe-Fadrosh E.A."/>
            <person name="Pietrasiak N."/>
        </authorList>
    </citation>
    <scope>NUCLEOTIDE SEQUENCE</scope>
    <source>
        <strain evidence="2">GSE-TBD4-15B</strain>
    </source>
</reference>
<feature type="transmembrane region" description="Helical" evidence="1">
    <location>
        <begin position="92"/>
        <end position="116"/>
    </location>
</feature>
<proteinExistence type="predicted"/>
<feature type="transmembrane region" description="Helical" evidence="1">
    <location>
        <begin position="128"/>
        <end position="148"/>
    </location>
</feature>
<protein>
    <submittedName>
        <fullName evidence="2">Uncharacterized protein</fullName>
    </submittedName>
</protein>
<accession>A0A951U2Z6</accession>
<comment type="caution">
    <text evidence="2">The sequence shown here is derived from an EMBL/GenBank/DDBJ whole genome shotgun (WGS) entry which is preliminary data.</text>
</comment>
<evidence type="ECO:0000313" key="2">
    <source>
        <dbReference type="EMBL" id="MBW4463891.1"/>
    </source>
</evidence>
<organism evidence="2 3">
    <name type="scientific">Pegethrix bostrychoides GSE-TBD4-15B</name>
    <dbReference type="NCBI Taxonomy" id="2839662"/>
    <lineage>
        <taxon>Bacteria</taxon>
        <taxon>Bacillati</taxon>
        <taxon>Cyanobacteriota</taxon>
        <taxon>Cyanophyceae</taxon>
        <taxon>Oculatellales</taxon>
        <taxon>Oculatellaceae</taxon>
        <taxon>Pegethrix</taxon>
    </lineage>
</organism>
<evidence type="ECO:0000256" key="1">
    <source>
        <dbReference type="SAM" id="Phobius"/>
    </source>
</evidence>
<keyword evidence="1" id="KW-1133">Transmembrane helix</keyword>
<keyword evidence="1" id="KW-0812">Transmembrane</keyword>
<keyword evidence="1" id="KW-0472">Membrane</keyword>
<dbReference type="Proteomes" id="UP000707356">
    <property type="component" value="Unassembled WGS sequence"/>
</dbReference>
<dbReference type="AlphaFoldDB" id="A0A951U2Z6"/>